<dbReference type="Pfam" id="PF10260">
    <property type="entry name" value="SAYSvFN"/>
    <property type="match status" value="1"/>
</dbReference>
<dbReference type="InterPro" id="IPR039159">
    <property type="entry name" value="SAYSD1"/>
</dbReference>
<accession>A0A383VNB2</accession>
<reference evidence="1 2" key="1">
    <citation type="submission" date="2016-10" db="EMBL/GenBank/DDBJ databases">
        <authorList>
            <person name="Cai Z."/>
        </authorList>
    </citation>
    <scope>NUCLEOTIDE SEQUENCE [LARGE SCALE GENOMIC DNA]</scope>
</reference>
<evidence type="ECO:0000313" key="1">
    <source>
        <dbReference type="EMBL" id="SZX65886.1"/>
    </source>
</evidence>
<name>A0A383VNB2_TETOB</name>
<dbReference type="Proteomes" id="UP000256970">
    <property type="component" value="Unassembled WGS sequence"/>
</dbReference>
<protein>
    <submittedName>
        <fullName evidence="1">Uncharacterized protein</fullName>
    </submittedName>
</protein>
<dbReference type="PANTHER" id="PTHR13527:SF0">
    <property type="entry name" value="SAYSVFN DOMAIN-CONTAINING PROTEIN 1"/>
    <property type="match status" value="1"/>
</dbReference>
<evidence type="ECO:0000313" key="2">
    <source>
        <dbReference type="Proteomes" id="UP000256970"/>
    </source>
</evidence>
<sequence>MTTVLLRTVTGAVHEITLETPVHVDQLYKQAAAALKLPEDKFKLVQKGTTITNSAAAAASRLVGSNAAAVSSSSSGGAGLFGARQRPSAVVHLSAGDVLLVVPQLRGPSERLQRAAAEAAGVELGDDDDDNAALRFSLRPGAAAWEAWLARFLQEKCHAPELLLVWLFQIGPARLLIAAAVLAGARLVYNWDPGFSAVYLLLAMIATMYANLGTKQEGEASAYSVFNPGVRRLPGQLDADEIDRQIRQGQM</sequence>
<dbReference type="InterPro" id="IPR019387">
    <property type="entry name" value="SAYSvFN_dom"/>
</dbReference>
<proteinExistence type="predicted"/>
<dbReference type="EMBL" id="FNXT01000670">
    <property type="protein sequence ID" value="SZX65886.1"/>
    <property type="molecule type" value="Genomic_DNA"/>
</dbReference>
<gene>
    <name evidence="1" type="ORF">BQ4739_LOCUS6350</name>
</gene>
<dbReference type="AlphaFoldDB" id="A0A383VNB2"/>
<dbReference type="PANTHER" id="PTHR13527">
    <property type="entry name" value="SAYSVFN DOMAIN-CONTAINING PROTEIN 1"/>
    <property type="match status" value="1"/>
</dbReference>
<organism evidence="1 2">
    <name type="scientific">Tetradesmus obliquus</name>
    <name type="common">Green alga</name>
    <name type="synonym">Acutodesmus obliquus</name>
    <dbReference type="NCBI Taxonomy" id="3088"/>
    <lineage>
        <taxon>Eukaryota</taxon>
        <taxon>Viridiplantae</taxon>
        <taxon>Chlorophyta</taxon>
        <taxon>core chlorophytes</taxon>
        <taxon>Chlorophyceae</taxon>
        <taxon>CS clade</taxon>
        <taxon>Sphaeropleales</taxon>
        <taxon>Scenedesmaceae</taxon>
        <taxon>Tetradesmus</taxon>
    </lineage>
</organism>
<dbReference type="OrthoDB" id="71310at2759"/>
<keyword evidence="2" id="KW-1185">Reference proteome</keyword>